<dbReference type="RefSeq" id="WP_120177346.1">
    <property type="nucleotide sequence ID" value="NZ_AP018786.1"/>
</dbReference>
<dbReference type="KEGG" id="sutt:SUTMEG_16690"/>
<dbReference type="EMBL" id="AP018786">
    <property type="protein sequence ID" value="BBF23778.1"/>
    <property type="molecule type" value="Genomic_DNA"/>
</dbReference>
<keyword evidence="3" id="KW-0472">Membrane</keyword>
<keyword evidence="1" id="KW-0175">Coiled coil</keyword>
<evidence type="ECO:0000256" key="2">
    <source>
        <dbReference type="SAM" id="MobiDB-lite"/>
    </source>
</evidence>
<accession>A0A2Z6IEY3</accession>
<organism evidence="4 5">
    <name type="scientific">Sutterella megalosphaeroides</name>
    <dbReference type="NCBI Taxonomy" id="2494234"/>
    <lineage>
        <taxon>Bacteria</taxon>
        <taxon>Pseudomonadati</taxon>
        <taxon>Pseudomonadota</taxon>
        <taxon>Betaproteobacteria</taxon>
        <taxon>Burkholderiales</taxon>
        <taxon>Sutterellaceae</taxon>
        <taxon>Sutterella</taxon>
    </lineage>
</organism>
<gene>
    <name evidence="4" type="ORF">SUTMEG_16690</name>
</gene>
<proteinExistence type="predicted"/>
<keyword evidence="3" id="KW-1133">Transmembrane helix</keyword>
<sequence length="446" mass="49839">MDNSLITAFLLGACVVGCGAGVAWQVLRRKPAAARRIERVGARPKSVHVPETPQPEAEAERPTVGVRRPDMLAFTTVAGDVTSAELFVQRALEIELPGYREVALQPHEKKEFDGIFAHNAVLAWEPDDEFAADTYAVSFSPVIENALAAGFEPRVNATSNDLSVIALREGAEMGEPMSAPDYSWGGPQAVHRLFNLLDPAEQKHGLEGELRHELDVIEERLRKLKLFIPAVRGHEWKHRWDELFDLSRDVRRLGLEEGRAQERTERADQLAAAMRAVNARIDTALKTYVNTIRTADEADHALTESIALMDEREVAVLFLRAIALMRVIASDDYIHGMRCSSRIALNVQEFPSVHPLLDKSRNIALQALEVESRGMNEAQMAFAAAVKKDADRLADEHDAVVARLEKDVARLQKAIDRHLILQGKRRRYAVRMTPDNRVDALLVLER</sequence>
<dbReference type="AlphaFoldDB" id="A0A2Z6IEY3"/>
<dbReference type="Proteomes" id="UP000271003">
    <property type="component" value="Chromosome"/>
</dbReference>
<evidence type="ECO:0000256" key="3">
    <source>
        <dbReference type="SAM" id="Phobius"/>
    </source>
</evidence>
<evidence type="ECO:0000313" key="5">
    <source>
        <dbReference type="Proteomes" id="UP000271003"/>
    </source>
</evidence>
<feature type="transmembrane region" description="Helical" evidence="3">
    <location>
        <begin position="6"/>
        <end position="27"/>
    </location>
</feature>
<reference evidence="4 5" key="1">
    <citation type="journal article" date="2018" name="Int. J. Syst. Evol. Microbiol.">
        <title>Mesosutterella multiformis gen. nov., sp. nov., a member of the family Sutterellaceae and Sutterella megalosphaeroides sp. nov., isolated from human faeces.</title>
        <authorList>
            <person name="Sakamoto M."/>
            <person name="Ikeyama N."/>
            <person name="Kunihiro T."/>
            <person name="Iino T."/>
            <person name="Yuki M."/>
            <person name="Ohkuma M."/>
        </authorList>
    </citation>
    <scope>NUCLEOTIDE SEQUENCE [LARGE SCALE GENOMIC DNA]</scope>
    <source>
        <strain evidence="4 5">6FBBBH3</strain>
    </source>
</reference>
<keyword evidence="5" id="KW-1185">Reference proteome</keyword>
<dbReference type="OrthoDB" id="9152069at2"/>
<name>A0A2Z6IEY3_9BURK</name>
<evidence type="ECO:0000256" key="1">
    <source>
        <dbReference type="SAM" id="Coils"/>
    </source>
</evidence>
<feature type="region of interest" description="Disordered" evidence="2">
    <location>
        <begin position="41"/>
        <end position="62"/>
    </location>
</feature>
<protein>
    <submittedName>
        <fullName evidence="4">Uncharacterized protein</fullName>
    </submittedName>
</protein>
<feature type="coiled-coil region" evidence="1">
    <location>
        <begin position="394"/>
        <end position="421"/>
    </location>
</feature>
<keyword evidence="3" id="KW-0812">Transmembrane</keyword>
<evidence type="ECO:0000313" key="4">
    <source>
        <dbReference type="EMBL" id="BBF23778.1"/>
    </source>
</evidence>